<proteinExistence type="predicted"/>
<evidence type="ECO:0000313" key="2">
    <source>
        <dbReference type="Proteomes" id="UP001634394"/>
    </source>
</evidence>
<protein>
    <recommendedName>
        <fullName evidence="3">C2H2-type domain-containing protein</fullName>
    </recommendedName>
</protein>
<evidence type="ECO:0000313" key="1">
    <source>
        <dbReference type="EMBL" id="KAL3883549.1"/>
    </source>
</evidence>
<name>A0ABD3XBA3_SINWO</name>
<comment type="caution">
    <text evidence="1">The sequence shown here is derived from an EMBL/GenBank/DDBJ whole genome shotgun (WGS) entry which is preliminary data.</text>
</comment>
<keyword evidence="2" id="KW-1185">Reference proteome</keyword>
<reference evidence="1 2" key="1">
    <citation type="submission" date="2024-11" db="EMBL/GenBank/DDBJ databases">
        <title>Chromosome-level genome assembly of the freshwater bivalve Anodonta woodiana.</title>
        <authorList>
            <person name="Chen X."/>
        </authorList>
    </citation>
    <scope>NUCLEOTIDE SEQUENCE [LARGE SCALE GENOMIC DNA]</scope>
    <source>
        <strain evidence="1">MN2024</strain>
        <tissue evidence="1">Gills</tissue>
    </source>
</reference>
<gene>
    <name evidence="1" type="ORF">ACJMK2_029802</name>
</gene>
<dbReference type="EMBL" id="JBJQND010000003">
    <property type="protein sequence ID" value="KAL3883549.1"/>
    <property type="molecule type" value="Genomic_DNA"/>
</dbReference>
<sequence length="268" mass="30323">MMTIKSLTNIRGRAYHCRKCSAEVAVIVRKSEVVSHNYKKHTPLDQALFYCRCLSALPGATCAALPNHNYKKHTPLDQALFYCRCLSALPGATCAEANLFQNLQPYTSGESDMEVLGCEDSEQIWRERSCQEAKVNFLDELLDCGLPVSFSVDHLPQLEISQHTSVPLNTIMLNYGQQVEAHQSNIQGNQSQKMYLSLQNKTKVTAVEMHYCSCGTKDEQGNLFTGIDILRYYGKTKWDAKEKHHQVNCFNNEFDTCNPRHVVPLIVI</sequence>
<dbReference type="AlphaFoldDB" id="A0ABD3XBA3"/>
<accession>A0ABD3XBA3</accession>
<dbReference type="Proteomes" id="UP001634394">
    <property type="component" value="Unassembled WGS sequence"/>
</dbReference>
<evidence type="ECO:0008006" key="3">
    <source>
        <dbReference type="Google" id="ProtNLM"/>
    </source>
</evidence>
<organism evidence="1 2">
    <name type="scientific">Sinanodonta woodiana</name>
    <name type="common">Chinese pond mussel</name>
    <name type="synonym">Anodonta woodiana</name>
    <dbReference type="NCBI Taxonomy" id="1069815"/>
    <lineage>
        <taxon>Eukaryota</taxon>
        <taxon>Metazoa</taxon>
        <taxon>Spiralia</taxon>
        <taxon>Lophotrochozoa</taxon>
        <taxon>Mollusca</taxon>
        <taxon>Bivalvia</taxon>
        <taxon>Autobranchia</taxon>
        <taxon>Heteroconchia</taxon>
        <taxon>Palaeoheterodonta</taxon>
        <taxon>Unionida</taxon>
        <taxon>Unionoidea</taxon>
        <taxon>Unionidae</taxon>
        <taxon>Unioninae</taxon>
        <taxon>Sinanodonta</taxon>
    </lineage>
</organism>